<dbReference type="InterPro" id="IPR050259">
    <property type="entry name" value="SDR"/>
</dbReference>
<dbReference type="PRINTS" id="PR00080">
    <property type="entry name" value="SDRFAMILY"/>
</dbReference>
<dbReference type="InterPro" id="IPR020904">
    <property type="entry name" value="Sc_DH/Rdtase_CS"/>
</dbReference>
<dbReference type="AlphaFoldDB" id="A0A0F9CB76"/>
<comment type="caution">
    <text evidence="4">The sequence shown here is derived from an EMBL/GenBank/DDBJ whole genome shotgun (WGS) entry which is preliminary data.</text>
</comment>
<dbReference type="PROSITE" id="PS00061">
    <property type="entry name" value="ADH_SHORT"/>
    <property type="match status" value="1"/>
</dbReference>
<evidence type="ECO:0000313" key="4">
    <source>
        <dbReference type="EMBL" id="KKK99599.1"/>
    </source>
</evidence>
<dbReference type="SUPFAM" id="SSF51735">
    <property type="entry name" value="NAD(P)-binding Rossmann-fold domains"/>
    <property type="match status" value="1"/>
</dbReference>
<dbReference type="NCBIfam" id="NF009466">
    <property type="entry name" value="PRK12826.1-2"/>
    <property type="match status" value="1"/>
</dbReference>
<protein>
    <recommendedName>
        <fullName evidence="3">Ketoreductase domain-containing protein</fullName>
    </recommendedName>
</protein>
<keyword evidence="2" id="KW-0560">Oxidoreductase</keyword>
<dbReference type="GO" id="GO:0016491">
    <property type="term" value="F:oxidoreductase activity"/>
    <property type="evidence" value="ECO:0007669"/>
    <property type="project" value="UniProtKB-KW"/>
</dbReference>
<dbReference type="PANTHER" id="PTHR42879:SF2">
    <property type="entry name" value="3-OXOACYL-[ACYL-CARRIER-PROTEIN] REDUCTASE FABG"/>
    <property type="match status" value="1"/>
</dbReference>
<dbReference type="Gene3D" id="3.40.50.720">
    <property type="entry name" value="NAD(P)-binding Rossmann-like Domain"/>
    <property type="match status" value="1"/>
</dbReference>
<dbReference type="FunFam" id="3.40.50.720:FF:000173">
    <property type="entry name" value="3-oxoacyl-[acyl-carrier protein] reductase"/>
    <property type="match status" value="1"/>
</dbReference>
<dbReference type="InterPro" id="IPR002347">
    <property type="entry name" value="SDR_fam"/>
</dbReference>
<sequence>EFDALVTAVNSKLDSTDYASTAEAQAESVTNKVLSPSHFADWSDDNGGMVGDIQALNKQAIAIKADVSDDKQAAALVERTVDTYGAIDVLINNAGITRDGLILRQKQEDWFDVINTNLTGAFNCTQAAAKRMIKQKQGAIVNVSSIVGLIGNAGQANYAAAKAGLIGLTKSVARELASRKIRVNAVAPGFISSDMTDKLSADVKAGIGDRIPLRRFGSPEEVAKAVAWLASEDASYITGQVLVIDGGLAM</sequence>
<dbReference type="PRINTS" id="PR00081">
    <property type="entry name" value="GDHRDH"/>
</dbReference>
<proteinExistence type="inferred from homology"/>
<dbReference type="InterPro" id="IPR036291">
    <property type="entry name" value="NAD(P)-bd_dom_sf"/>
</dbReference>
<feature type="domain" description="Ketoreductase" evidence="3">
    <location>
        <begin position="47"/>
        <end position="194"/>
    </location>
</feature>
<accession>A0A0F9CB76</accession>
<dbReference type="SMART" id="SM00822">
    <property type="entry name" value="PKS_KR"/>
    <property type="match status" value="1"/>
</dbReference>
<evidence type="ECO:0000256" key="2">
    <source>
        <dbReference type="ARBA" id="ARBA00023002"/>
    </source>
</evidence>
<organism evidence="4">
    <name type="scientific">marine sediment metagenome</name>
    <dbReference type="NCBI Taxonomy" id="412755"/>
    <lineage>
        <taxon>unclassified sequences</taxon>
        <taxon>metagenomes</taxon>
        <taxon>ecological metagenomes</taxon>
    </lineage>
</organism>
<dbReference type="GO" id="GO:0032787">
    <property type="term" value="P:monocarboxylic acid metabolic process"/>
    <property type="evidence" value="ECO:0007669"/>
    <property type="project" value="UniProtKB-ARBA"/>
</dbReference>
<dbReference type="EMBL" id="LAZR01045135">
    <property type="protein sequence ID" value="KKK99599.1"/>
    <property type="molecule type" value="Genomic_DNA"/>
</dbReference>
<evidence type="ECO:0000259" key="3">
    <source>
        <dbReference type="SMART" id="SM00822"/>
    </source>
</evidence>
<dbReference type="Pfam" id="PF13561">
    <property type="entry name" value="adh_short_C2"/>
    <property type="match status" value="1"/>
</dbReference>
<comment type="similarity">
    <text evidence="1">Belongs to the short-chain dehydrogenases/reductases (SDR) family.</text>
</comment>
<feature type="non-terminal residue" evidence="4">
    <location>
        <position position="1"/>
    </location>
</feature>
<reference evidence="4" key="1">
    <citation type="journal article" date="2015" name="Nature">
        <title>Complex archaea that bridge the gap between prokaryotes and eukaryotes.</title>
        <authorList>
            <person name="Spang A."/>
            <person name="Saw J.H."/>
            <person name="Jorgensen S.L."/>
            <person name="Zaremba-Niedzwiedzka K."/>
            <person name="Martijn J."/>
            <person name="Lind A.E."/>
            <person name="van Eijk R."/>
            <person name="Schleper C."/>
            <person name="Guy L."/>
            <person name="Ettema T.J."/>
        </authorList>
    </citation>
    <scope>NUCLEOTIDE SEQUENCE</scope>
</reference>
<dbReference type="PANTHER" id="PTHR42879">
    <property type="entry name" value="3-OXOACYL-(ACYL-CARRIER-PROTEIN) REDUCTASE"/>
    <property type="match status" value="1"/>
</dbReference>
<evidence type="ECO:0000256" key="1">
    <source>
        <dbReference type="ARBA" id="ARBA00006484"/>
    </source>
</evidence>
<dbReference type="InterPro" id="IPR057326">
    <property type="entry name" value="KR_dom"/>
</dbReference>
<name>A0A0F9CB76_9ZZZZ</name>
<gene>
    <name evidence="4" type="ORF">LCGC14_2631160</name>
</gene>